<dbReference type="Gene3D" id="3.40.630.30">
    <property type="match status" value="1"/>
</dbReference>
<name>A0A222FIE2_9GAMM</name>
<dbReference type="KEGG" id="bsan:CHH28_06930"/>
<dbReference type="RefSeq" id="WP_094059616.1">
    <property type="nucleotide sequence ID" value="NZ_CP022530.1"/>
</dbReference>
<proteinExistence type="predicted"/>
<dbReference type="OrthoDB" id="6118486at2"/>
<gene>
    <name evidence="2" type="ORF">CHH28_06930</name>
</gene>
<protein>
    <recommendedName>
        <fullName evidence="4">N-acetyltransferase domain-containing protein</fullName>
    </recommendedName>
</protein>
<evidence type="ECO:0000256" key="1">
    <source>
        <dbReference type="SAM" id="MobiDB-lite"/>
    </source>
</evidence>
<sequence>MKFTPELTFAGGRVRPLADSDVEHLLALYQHPELPGQRPLDPASEQAQLQMQRMIELSVQMAATQRGMMWLLEVDGEVQGMVSAFDWQPSALRVTLRVDGLPSLQDQHRAVALTACMDFLASKYHLRNFAYQWISGQHESLKTLLQSLGFERTAVLRQAWRTGDNQFADIEQYHLLRSEAKPVPGRLGEQDNPGQNLEKSFHSPGESS</sequence>
<dbReference type="SUPFAM" id="SSF55729">
    <property type="entry name" value="Acyl-CoA N-acyltransferases (Nat)"/>
    <property type="match status" value="1"/>
</dbReference>
<evidence type="ECO:0008006" key="4">
    <source>
        <dbReference type="Google" id="ProtNLM"/>
    </source>
</evidence>
<evidence type="ECO:0000313" key="3">
    <source>
        <dbReference type="Proteomes" id="UP000202440"/>
    </source>
</evidence>
<organism evidence="2 3">
    <name type="scientific">Bacterioplanes sanyensis</name>
    <dbReference type="NCBI Taxonomy" id="1249553"/>
    <lineage>
        <taxon>Bacteria</taxon>
        <taxon>Pseudomonadati</taxon>
        <taxon>Pseudomonadota</taxon>
        <taxon>Gammaproteobacteria</taxon>
        <taxon>Oceanospirillales</taxon>
        <taxon>Oceanospirillaceae</taxon>
        <taxon>Bacterioplanes</taxon>
    </lineage>
</organism>
<reference evidence="2 3" key="1">
    <citation type="submission" date="2017-07" db="EMBL/GenBank/DDBJ databases">
        <title>Annotated genome sequence of Bacterioplanes sanyensis isolated from Red Sea.</title>
        <authorList>
            <person name="Rehman Z.U."/>
        </authorList>
    </citation>
    <scope>NUCLEOTIDE SEQUENCE [LARGE SCALE GENOMIC DNA]</scope>
    <source>
        <strain evidence="2 3">NV9</strain>
    </source>
</reference>
<dbReference type="EMBL" id="CP022530">
    <property type="protein sequence ID" value="ASP38422.1"/>
    <property type="molecule type" value="Genomic_DNA"/>
</dbReference>
<feature type="region of interest" description="Disordered" evidence="1">
    <location>
        <begin position="181"/>
        <end position="208"/>
    </location>
</feature>
<evidence type="ECO:0000313" key="2">
    <source>
        <dbReference type="EMBL" id="ASP38422.1"/>
    </source>
</evidence>
<dbReference type="AlphaFoldDB" id="A0A222FIE2"/>
<keyword evidence="3" id="KW-1185">Reference proteome</keyword>
<dbReference type="Proteomes" id="UP000202440">
    <property type="component" value="Chromosome"/>
</dbReference>
<dbReference type="InterPro" id="IPR016181">
    <property type="entry name" value="Acyl_CoA_acyltransferase"/>
</dbReference>
<accession>A0A222FIE2</accession>